<evidence type="ECO:0000313" key="1">
    <source>
        <dbReference type="EMBL" id="KAH6943036.1"/>
    </source>
</evidence>
<protein>
    <submittedName>
        <fullName evidence="1">Uncharacterized protein</fullName>
    </submittedName>
</protein>
<accession>A0ACB7T7B3</accession>
<comment type="caution">
    <text evidence="1">The sequence shown here is derived from an EMBL/GenBank/DDBJ whole genome shotgun (WGS) entry which is preliminary data.</text>
</comment>
<reference evidence="1" key="1">
    <citation type="submission" date="2020-05" db="EMBL/GenBank/DDBJ databases">
        <title>Large-scale comparative analyses of tick genomes elucidate their genetic diversity and vector capacities.</title>
        <authorList>
            <person name="Jia N."/>
            <person name="Wang J."/>
            <person name="Shi W."/>
            <person name="Du L."/>
            <person name="Sun Y."/>
            <person name="Zhan W."/>
            <person name="Jiang J."/>
            <person name="Wang Q."/>
            <person name="Zhang B."/>
            <person name="Ji P."/>
            <person name="Sakyi L.B."/>
            <person name="Cui X."/>
            <person name="Yuan T."/>
            <person name="Jiang B."/>
            <person name="Yang W."/>
            <person name="Lam T.T.-Y."/>
            <person name="Chang Q."/>
            <person name="Ding S."/>
            <person name="Wang X."/>
            <person name="Zhu J."/>
            <person name="Ruan X."/>
            <person name="Zhao L."/>
            <person name="Wei J."/>
            <person name="Que T."/>
            <person name="Du C."/>
            <person name="Cheng J."/>
            <person name="Dai P."/>
            <person name="Han X."/>
            <person name="Huang E."/>
            <person name="Gao Y."/>
            <person name="Liu J."/>
            <person name="Shao H."/>
            <person name="Ye R."/>
            <person name="Li L."/>
            <person name="Wei W."/>
            <person name="Wang X."/>
            <person name="Wang C."/>
            <person name="Yang T."/>
            <person name="Huo Q."/>
            <person name="Li W."/>
            <person name="Guo W."/>
            <person name="Chen H."/>
            <person name="Zhou L."/>
            <person name="Ni X."/>
            <person name="Tian J."/>
            <person name="Zhou Y."/>
            <person name="Sheng Y."/>
            <person name="Liu T."/>
            <person name="Pan Y."/>
            <person name="Xia L."/>
            <person name="Li J."/>
            <person name="Zhao F."/>
            <person name="Cao W."/>
        </authorList>
    </citation>
    <scope>NUCLEOTIDE SEQUENCE</scope>
    <source>
        <strain evidence="1">Hyas-2018</strain>
    </source>
</reference>
<evidence type="ECO:0000313" key="2">
    <source>
        <dbReference type="Proteomes" id="UP000821845"/>
    </source>
</evidence>
<name>A0ACB7T7B3_HYAAI</name>
<proteinExistence type="predicted"/>
<keyword evidence="2" id="KW-1185">Reference proteome</keyword>
<gene>
    <name evidence="1" type="ORF">HPB50_014196</name>
</gene>
<dbReference type="Proteomes" id="UP000821845">
    <property type="component" value="Chromosome 10"/>
</dbReference>
<dbReference type="EMBL" id="CM023490">
    <property type="protein sequence ID" value="KAH6943036.1"/>
    <property type="molecule type" value="Genomic_DNA"/>
</dbReference>
<organism evidence="1 2">
    <name type="scientific">Hyalomma asiaticum</name>
    <name type="common">Tick</name>
    <dbReference type="NCBI Taxonomy" id="266040"/>
    <lineage>
        <taxon>Eukaryota</taxon>
        <taxon>Metazoa</taxon>
        <taxon>Ecdysozoa</taxon>
        <taxon>Arthropoda</taxon>
        <taxon>Chelicerata</taxon>
        <taxon>Arachnida</taxon>
        <taxon>Acari</taxon>
        <taxon>Parasitiformes</taxon>
        <taxon>Ixodida</taxon>
        <taxon>Ixodoidea</taxon>
        <taxon>Ixodidae</taxon>
        <taxon>Hyalomminae</taxon>
        <taxon>Hyalomma</taxon>
    </lineage>
</organism>
<sequence>MYSYNHLPTPRRLAGPPASHSHHHDTTARATTPPTTIRPSLWHPYRGPTANGRRTLATSTVLDQAGRPVSSISSLPGELQPRPLHGDRDHMTPELFRGPLLSNRRSQEPEHRDTSDEARQLWGAVRGEPYQRGRLHGSRFSSTVLRRSRHTVATPAMVEAAVALLRSSGPQFLPIGDIEDLPHPEVVPPVVPSSVPEEGLIHLVREE</sequence>